<evidence type="ECO:0000256" key="6">
    <source>
        <dbReference type="ARBA" id="ARBA00022917"/>
    </source>
</evidence>
<dbReference type="InterPro" id="IPR020059">
    <property type="entry name" value="Glu/Gln-tRNA-synth_Ib_codon-bd"/>
</dbReference>
<keyword evidence="5 8" id="KW-0067">ATP-binding</keyword>
<dbReference type="GO" id="GO:0006425">
    <property type="term" value="P:glutaminyl-tRNA aminoacylation"/>
    <property type="evidence" value="ECO:0007669"/>
    <property type="project" value="UniProtKB-UniRule"/>
</dbReference>
<comment type="similarity">
    <text evidence="1 8 9">Belongs to the class-I aminoacyl-tRNA synthetase family.</text>
</comment>
<evidence type="ECO:0000256" key="8">
    <source>
        <dbReference type="HAMAP-Rule" id="MF_00126"/>
    </source>
</evidence>
<dbReference type="PANTHER" id="PTHR43097">
    <property type="entry name" value="GLUTAMINE-TRNA LIGASE"/>
    <property type="match status" value="1"/>
</dbReference>
<dbReference type="NCBIfam" id="NF011291">
    <property type="entry name" value="PRK14703.1"/>
    <property type="match status" value="1"/>
</dbReference>
<keyword evidence="14" id="KW-1185">Reference proteome</keyword>
<dbReference type="Pfam" id="PF03950">
    <property type="entry name" value="tRNA-synt_1c_C"/>
    <property type="match status" value="1"/>
</dbReference>
<dbReference type="EMBL" id="CP036343">
    <property type="protein sequence ID" value="QDT90858.1"/>
    <property type="molecule type" value="Genomic_DNA"/>
</dbReference>
<evidence type="ECO:0000256" key="1">
    <source>
        <dbReference type="ARBA" id="ARBA00005594"/>
    </source>
</evidence>
<feature type="domain" description="Glutamyl/glutaminyl-tRNA synthetase class Ib catalytic" evidence="10">
    <location>
        <begin position="30"/>
        <end position="339"/>
    </location>
</feature>
<organism evidence="13 14">
    <name type="scientific">Gimesia algae</name>
    <dbReference type="NCBI Taxonomy" id="2527971"/>
    <lineage>
        <taxon>Bacteria</taxon>
        <taxon>Pseudomonadati</taxon>
        <taxon>Planctomycetota</taxon>
        <taxon>Planctomycetia</taxon>
        <taxon>Planctomycetales</taxon>
        <taxon>Planctomycetaceae</taxon>
        <taxon>Gimesia</taxon>
    </lineage>
</organism>
<dbReference type="CDD" id="cd00807">
    <property type="entry name" value="GlnRS_core"/>
    <property type="match status" value="1"/>
</dbReference>
<dbReference type="Gene3D" id="2.40.240.10">
    <property type="entry name" value="Ribosomal Protein L25, Chain P"/>
    <property type="match status" value="2"/>
</dbReference>
<feature type="domain" description="Glutamyl/glutaminyl-tRNA synthetase class Ib anti-codon binding" evidence="11">
    <location>
        <begin position="342"/>
        <end position="442"/>
    </location>
</feature>
<feature type="short sequence motif" description="'HIGH' region" evidence="8">
    <location>
        <begin position="36"/>
        <end position="46"/>
    </location>
</feature>
<dbReference type="HAMAP" id="MF_00126">
    <property type="entry name" value="Gln_tRNA_synth"/>
    <property type="match status" value="1"/>
</dbReference>
<feature type="domain" description="tRNA synthetases class I (E and Q) anti-codon binding" evidence="12">
    <location>
        <begin position="459"/>
        <end position="535"/>
    </location>
</feature>
<dbReference type="InterPro" id="IPR004514">
    <property type="entry name" value="Gln-tRNA-synth"/>
</dbReference>
<dbReference type="Gene3D" id="3.40.50.620">
    <property type="entry name" value="HUPs"/>
    <property type="match status" value="1"/>
</dbReference>
<dbReference type="InterPro" id="IPR022861">
    <property type="entry name" value="Gln_tRNA_ligase_bac"/>
</dbReference>
<dbReference type="PRINTS" id="PR00987">
    <property type="entry name" value="TRNASYNTHGLU"/>
</dbReference>
<feature type="binding site" evidence="8">
    <location>
        <position position="234"/>
    </location>
    <ligand>
        <name>ATP</name>
        <dbReference type="ChEBI" id="CHEBI:30616"/>
    </ligand>
</feature>
<evidence type="ECO:0000256" key="9">
    <source>
        <dbReference type="RuleBase" id="RU363037"/>
    </source>
</evidence>
<feature type="binding site" evidence="8">
    <location>
        <position position="70"/>
    </location>
    <ligand>
        <name>L-glutamine</name>
        <dbReference type="ChEBI" id="CHEBI:58359"/>
    </ligand>
</feature>
<keyword evidence="2 8" id="KW-0963">Cytoplasm</keyword>
<comment type="caution">
    <text evidence="8">Lacks conserved residue(s) required for the propagation of feature annotation.</text>
</comment>
<evidence type="ECO:0000259" key="12">
    <source>
        <dbReference type="Pfam" id="PF20974"/>
    </source>
</evidence>
<dbReference type="FunFam" id="2.40.240.10:FF:000001">
    <property type="entry name" value="Glutamine--tRNA ligase"/>
    <property type="match status" value="1"/>
</dbReference>
<gene>
    <name evidence="8 13" type="primary">glnS</name>
    <name evidence="13" type="ORF">Pan161_25120</name>
</gene>
<keyword evidence="3 8" id="KW-0436">Ligase</keyword>
<comment type="catalytic activity">
    <reaction evidence="8">
        <text>tRNA(Gln) + L-glutamine + ATP = L-glutaminyl-tRNA(Gln) + AMP + diphosphate</text>
        <dbReference type="Rhea" id="RHEA:20121"/>
        <dbReference type="Rhea" id="RHEA-COMP:9662"/>
        <dbReference type="Rhea" id="RHEA-COMP:9681"/>
        <dbReference type="ChEBI" id="CHEBI:30616"/>
        <dbReference type="ChEBI" id="CHEBI:33019"/>
        <dbReference type="ChEBI" id="CHEBI:58359"/>
        <dbReference type="ChEBI" id="CHEBI:78442"/>
        <dbReference type="ChEBI" id="CHEBI:78521"/>
        <dbReference type="ChEBI" id="CHEBI:456215"/>
        <dbReference type="EC" id="6.1.1.18"/>
    </reaction>
</comment>
<feature type="short sequence motif" description="'KMSKS' region" evidence="8">
    <location>
        <begin position="270"/>
        <end position="274"/>
    </location>
</feature>
<dbReference type="OrthoDB" id="9801560at2"/>
<keyword evidence="6 8" id="KW-0648">Protein biosynthesis</keyword>
<evidence type="ECO:0000259" key="10">
    <source>
        <dbReference type="Pfam" id="PF00749"/>
    </source>
</evidence>
<dbReference type="GO" id="GO:0005829">
    <property type="term" value="C:cytosol"/>
    <property type="evidence" value="ECO:0007669"/>
    <property type="project" value="TreeGrafter"/>
</dbReference>
<dbReference type="AlphaFoldDB" id="A0A517VCX9"/>
<feature type="binding site" evidence="8">
    <location>
        <begin position="271"/>
        <end position="273"/>
    </location>
    <ligand>
        <name>ATP</name>
        <dbReference type="ChEBI" id="CHEBI:30616"/>
    </ligand>
</feature>
<dbReference type="GO" id="GO:0005524">
    <property type="term" value="F:ATP binding"/>
    <property type="evidence" value="ECO:0007669"/>
    <property type="project" value="UniProtKB-UniRule"/>
</dbReference>
<feature type="binding site" evidence="8">
    <location>
        <begin position="37"/>
        <end position="39"/>
    </location>
    <ligand>
        <name>ATP</name>
        <dbReference type="ChEBI" id="CHEBI:30616"/>
    </ligand>
</feature>
<dbReference type="RefSeq" id="WP_145227121.1">
    <property type="nucleotide sequence ID" value="NZ_CP036343.1"/>
</dbReference>
<proteinExistence type="inferred from homology"/>
<evidence type="ECO:0000259" key="11">
    <source>
        <dbReference type="Pfam" id="PF03950"/>
    </source>
</evidence>
<comment type="subunit">
    <text evidence="8">Monomer.</text>
</comment>
<dbReference type="SUPFAM" id="SSF50715">
    <property type="entry name" value="Ribosomal protein L25-like"/>
    <property type="match status" value="1"/>
</dbReference>
<dbReference type="InterPro" id="IPR000924">
    <property type="entry name" value="Glu/Gln-tRNA-synth"/>
</dbReference>
<dbReference type="Pfam" id="PF20974">
    <property type="entry name" value="tRNA-synt_1c_C2"/>
    <property type="match status" value="1"/>
</dbReference>
<protein>
    <recommendedName>
        <fullName evidence="8">Glutamine--tRNA ligase</fullName>
        <ecNumber evidence="8">6.1.1.18</ecNumber>
    </recommendedName>
    <alternativeName>
        <fullName evidence="8">Glutaminyl-tRNA synthetase</fullName>
        <shortName evidence="8">GlnRS</shortName>
    </alternativeName>
</protein>
<evidence type="ECO:0000256" key="4">
    <source>
        <dbReference type="ARBA" id="ARBA00022741"/>
    </source>
</evidence>
<evidence type="ECO:0000256" key="2">
    <source>
        <dbReference type="ARBA" id="ARBA00022490"/>
    </source>
</evidence>
<evidence type="ECO:0000256" key="3">
    <source>
        <dbReference type="ARBA" id="ARBA00022598"/>
    </source>
</evidence>
<keyword evidence="7 8" id="KW-0030">Aminoacyl-tRNA synthetase</keyword>
<dbReference type="SUPFAM" id="SSF52374">
    <property type="entry name" value="Nucleotidylyl transferase"/>
    <property type="match status" value="1"/>
</dbReference>
<evidence type="ECO:0000313" key="14">
    <source>
        <dbReference type="Proteomes" id="UP000316855"/>
    </source>
</evidence>
<evidence type="ECO:0000313" key="13">
    <source>
        <dbReference type="EMBL" id="QDT90858.1"/>
    </source>
</evidence>
<dbReference type="InterPro" id="IPR020056">
    <property type="entry name" value="Rbsml_bL25/Gln-tRNA_synth_N"/>
</dbReference>
<comment type="subcellular location">
    <subcellularLocation>
        <location evidence="8">Cytoplasm</location>
    </subcellularLocation>
</comment>
<dbReference type="InterPro" id="IPR011035">
    <property type="entry name" value="Ribosomal_bL25/Gln-tRNA_synth"/>
</dbReference>
<dbReference type="KEGG" id="gax:Pan161_25120"/>
<feature type="binding site" evidence="8">
    <location>
        <begin position="263"/>
        <end position="264"/>
    </location>
    <ligand>
        <name>ATP</name>
        <dbReference type="ChEBI" id="CHEBI:30616"/>
    </ligand>
</feature>
<evidence type="ECO:0000256" key="7">
    <source>
        <dbReference type="ARBA" id="ARBA00023146"/>
    </source>
</evidence>
<dbReference type="InterPro" id="IPR020058">
    <property type="entry name" value="Glu/Gln-tRNA-synth_Ib_cat-dom"/>
</dbReference>
<accession>A0A517VCX9</accession>
<reference evidence="13 14" key="1">
    <citation type="submission" date="2019-02" db="EMBL/GenBank/DDBJ databases">
        <title>Deep-cultivation of Planctomycetes and their phenomic and genomic characterization uncovers novel biology.</title>
        <authorList>
            <person name="Wiegand S."/>
            <person name="Jogler M."/>
            <person name="Boedeker C."/>
            <person name="Pinto D."/>
            <person name="Vollmers J."/>
            <person name="Rivas-Marin E."/>
            <person name="Kohn T."/>
            <person name="Peeters S.H."/>
            <person name="Heuer A."/>
            <person name="Rast P."/>
            <person name="Oberbeckmann S."/>
            <person name="Bunk B."/>
            <person name="Jeske O."/>
            <person name="Meyerdierks A."/>
            <person name="Storesund J.E."/>
            <person name="Kallscheuer N."/>
            <person name="Luecker S."/>
            <person name="Lage O.M."/>
            <person name="Pohl T."/>
            <person name="Merkel B.J."/>
            <person name="Hornburger P."/>
            <person name="Mueller R.-W."/>
            <person name="Bruemmer F."/>
            <person name="Labrenz M."/>
            <person name="Spormann A.M."/>
            <person name="Op den Camp H."/>
            <person name="Overmann J."/>
            <person name="Amann R."/>
            <person name="Jetten M.S.M."/>
            <person name="Mascher T."/>
            <person name="Medema M.H."/>
            <person name="Devos D.P."/>
            <person name="Kaster A.-K."/>
            <person name="Ovreas L."/>
            <person name="Rohde M."/>
            <person name="Galperin M.Y."/>
            <person name="Jogler C."/>
        </authorList>
    </citation>
    <scope>NUCLEOTIDE SEQUENCE [LARGE SCALE GENOMIC DNA]</scope>
    <source>
        <strain evidence="13 14">Pan161</strain>
    </source>
</reference>
<dbReference type="InterPro" id="IPR049437">
    <property type="entry name" value="tRNA-synt_1c_C2"/>
</dbReference>
<dbReference type="FunFam" id="3.40.50.620:FF:000037">
    <property type="entry name" value="Glutamine--tRNA ligase cytoplasmic"/>
    <property type="match status" value="1"/>
</dbReference>
<dbReference type="GO" id="GO:0006424">
    <property type="term" value="P:glutamyl-tRNA aminoacylation"/>
    <property type="evidence" value="ECO:0007669"/>
    <property type="project" value="UniProtKB-UniRule"/>
</dbReference>
<dbReference type="PANTHER" id="PTHR43097:SF5">
    <property type="entry name" value="GLUTAMATE--TRNA LIGASE"/>
    <property type="match status" value="1"/>
</dbReference>
<dbReference type="Proteomes" id="UP000316855">
    <property type="component" value="Chromosome"/>
</dbReference>
<keyword evidence="4 8" id="KW-0547">Nucleotide-binding</keyword>
<dbReference type="Pfam" id="PF00749">
    <property type="entry name" value="tRNA-synt_1c"/>
    <property type="match status" value="1"/>
</dbReference>
<dbReference type="NCBIfam" id="TIGR00440">
    <property type="entry name" value="glnS"/>
    <property type="match status" value="1"/>
</dbReference>
<evidence type="ECO:0000256" key="5">
    <source>
        <dbReference type="ARBA" id="ARBA00022840"/>
    </source>
</evidence>
<dbReference type="InterPro" id="IPR050132">
    <property type="entry name" value="Gln/Glu-tRNA_Ligase"/>
</dbReference>
<feature type="binding site" evidence="8">
    <location>
        <position position="215"/>
    </location>
    <ligand>
        <name>L-glutamine</name>
        <dbReference type="ChEBI" id="CHEBI:58359"/>
    </ligand>
</feature>
<feature type="binding site" evidence="8">
    <location>
        <begin position="43"/>
        <end position="49"/>
    </location>
    <ligand>
        <name>ATP</name>
        <dbReference type="ChEBI" id="CHEBI:30616"/>
    </ligand>
</feature>
<sequence length="570" mass="66018">MSTPEETKSTDFIRTIIQEDNRRGKHDGRVMTRFPPEPNGYLHIGHAKSICLNFGIANENPGGLCNLRFDDTNPEKEDVEYVDSIKEDVRWLGFDWEDREYFASDYFDQLFEHAVRLIKKGKAYACDLPVDKMREYRGTATEPGKPSPGRSRSVEENLALFERMKNGEFKEGEYVLRAKIDLASPNFHMRDPVIYRVRHVHHHRTGDKWCIYPMYDYTHCISDSIEKVTHSICTLEFEDHRPLYDWILEELEIFHPQQIEFARLNMTYTVMSKRKLLELVKGDYVSGWDDPRMPTICGMRRRGVTPESLRAFCKTIGVTKFNSMTDKVVLENCIRDHLNQTAPRVMGVLHPLRVVIDNYPDDTSEELDAVNNPNDESAGTRKVPFSKVIYIEKEDFMEDPPKKFFRLSPGKEVRLRYAYFVTCVDVIKDENGEVIELHCTYDPETKGGDAPDGRKVKATLHWVSEAHALDAEVRLYDHLFSTPDPEDVPEDVDYKTNLNPHSLQVLSGCKLEPSLKEAEPGSRFQFERLGYFCVDSRESTPGKPVFNRTVTLRDTWARLEKQLENQPKGK</sequence>
<dbReference type="InterPro" id="IPR014729">
    <property type="entry name" value="Rossmann-like_a/b/a_fold"/>
</dbReference>
<dbReference type="GO" id="GO:0004819">
    <property type="term" value="F:glutamine-tRNA ligase activity"/>
    <property type="evidence" value="ECO:0007669"/>
    <property type="project" value="UniProtKB-UniRule"/>
</dbReference>
<dbReference type="EC" id="6.1.1.18" evidence="8"/>
<name>A0A517VCX9_9PLAN</name>